<gene>
    <name evidence="1" type="ORF">OEA41_007269</name>
</gene>
<protein>
    <submittedName>
        <fullName evidence="1">Uncharacterized protein</fullName>
    </submittedName>
</protein>
<dbReference type="AlphaFoldDB" id="A0AAE0DN37"/>
<dbReference type="Gene3D" id="2.120.10.80">
    <property type="entry name" value="Kelch-type beta propeller"/>
    <property type="match status" value="1"/>
</dbReference>
<comment type="caution">
    <text evidence="1">The sequence shown here is derived from an EMBL/GenBank/DDBJ whole genome shotgun (WGS) entry which is preliminary data.</text>
</comment>
<proteinExistence type="predicted"/>
<dbReference type="InterPro" id="IPR011043">
    <property type="entry name" value="Gal_Oxase/kelch_b-propeller"/>
</dbReference>
<accession>A0AAE0DN37</accession>
<dbReference type="InterPro" id="IPR015915">
    <property type="entry name" value="Kelch-typ_b-propeller"/>
</dbReference>
<sequence length="169" mass="18112">MGQVNPSVWTLEPDGDGSGSWRRVISDLGSANQLTEPSIAVDSDSAWLLGGGTTGGMLQLNMSSQNFTSISTANFWANGGDILNSAMLYVPSFRPAGILVAMGGSVQAEPYDTQLGFQTVSVFDLAKKEFWSQTTTGNIPSTRTDFCVSGLNLTNGTYEMYICDTMLKR</sequence>
<dbReference type="SUPFAM" id="SSF50965">
    <property type="entry name" value="Galactose oxidase, central domain"/>
    <property type="match status" value="1"/>
</dbReference>
<evidence type="ECO:0000313" key="2">
    <source>
        <dbReference type="Proteomes" id="UP001276659"/>
    </source>
</evidence>
<evidence type="ECO:0000313" key="1">
    <source>
        <dbReference type="EMBL" id="KAK3175947.1"/>
    </source>
</evidence>
<keyword evidence="2" id="KW-1185">Reference proteome</keyword>
<organism evidence="1 2">
    <name type="scientific">Lepraria neglecta</name>
    <dbReference type="NCBI Taxonomy" id="209136"/>
    <lineage>
        <taxon>Eukaryota</taxon>
        <taxon>Fungi</taxon>
        <taxon>Dikarya</taxon>
        <taxon>Ascomycota</taxon>
        <taxon>Pezizomycotina</taxon>
        <taxon>Lecanoromycetes</taxon>
        <taxon>OSLEUM clade</taxon>
        <taxon>Lecanoromycetidae</taxon>
        <taxon>Lecanorales</taxon>
        <taxon>Lecanorineae</taxon>
        <taxon>Stereocaulaceae</taxon>
        <taxon>Lepraria</taxon>
    </lineage>
</organism>
<dbReference type="EMBL" id="JASNWA010000004">
    <property type="protein sequence ID" value="KAK3175947.1"/>
    <property type="molecule type" value="Genomic_DNA"/>
</dbReference>
<dbReference type="Proteomes" id="UP001276659">
    <property type="component" value="Unassembled WGS sequence"/>
</dbReference>
<reference evidence="1" key="1">
    <citation type="submission" date="2022-11" db="EMBL/GenBank/DDBJ databases">
        <title>Chromosomal genome sequence assembly and mating type (MAT) locus characterization of the leprose asexual lichenized fungus Lepraria neglecta (Nyl.) Erichsen.</title>
        <authorList>
            <person name="Allen J.L."/>
            <person name="Pfeffer B."/>
        </authorList>
    </citation>
    <scope>NUCLEOTIDE SEQUENCE</scope>
    <source>
        <strain evidence="1">Allen 5258</strain>
    </source>
</reference>
<name>A0AAE0DN37_9LECA</name>